<dbReference type="AlphaFoldDB" id="A0A975FJU8"/>
<dbReference type="Gene3D" id="3.40.50.1820">
    <property type="entry name" value="alpha/beta hydrolase"/>
    <property type="match status" value="1"/>
</dbReference>
<evidence type="ECO:0000256" key="1">
    <source>
        <dbReference type="SAM" id="MobiDB-lite"/>
    </source>
</evidence>
<evidence type="ECO:0000259" key="2">
    <source>
        <dbReference type="Pfam" id="PF12697"/>
    </source>
</evidence>
<dbReference type="RefSeq" id="WP_210895880.1">
    <property type="nucleotide sequence ID" value="NZ_CP071696.1"/>
</dbReference>
<organism evidence="3 4">
    <name type="scientific">Agromyces archimandritae</name>
    <dbReference type="NCBI Taxonomy" id="2781962"/>
    <lineage>
        <taxon>Bacteria</taxon>
        <taxon>Bacillati</taxon>
        <taxon>Actinomycetota</taxon>
        <taxon>Actinomycetes</taxon>
        <taxon>Micrococcales</taxon>
        <taxon>Microbacteriaceae</taxon>
        <taxon>Agromyces</taxon>
    </lineage>
</organism>
<keyword evidence="4" id="KW-1185">Reference proteome</keyword>
<dbReference type="InterPro" id="IPR029058">
    <property type="entry name" value="AB_hydrolase_fold"/>
</dbReference>
<dbReference type="EMBL" id="CP071696">
    <property type="protein sequence ID" value="QTX03369.1"/>
    <property type="molecule type" value="Genomic_DNA"/>
</dbReference>
<dbReference type="KEGG" id="aarc:G127AT_08225"/>
<feature type="region of interest" description="Disordered" evidence="1">
    <location>
        <begin position="1"/>
        <end position="22"/>
    </location>
</feature>
<dbReference type="GO" id="GO:0016020">
    <property type="term" value="C:membrane"/>
    <property type="evidence" value="ECO:0007669"/>
    <property type="project" value="TreeGrafter"/>
</dbReference>
<reference evidence="3" key="1">
    <citation type="submission" date="2021-03" db="EMBL/GenBank/DDBJ databases">
        <title>Agromyces archimandritus sp. nov., isolated from the cockroach Archimandrita tessellata.</title>
        <authorList>
            <person name="Guzman J."/>
            <person name="Ortuzar M."/>
            <person name="Poehlein A."/>
            <person name="Daniel R."/>
            <person name="Trujillo M."/>
            <person name="Vilcinskas A."/>
        </authorList>
    </citation>
    <scope>NUCLEOTIDE SEQUENCE</scope>
    <source>
        <strain evidence="3">G127AT</strain>
    </source>
</reference>
<sequence length="299" mass="31272">MGGAEGRPRASAPEPPAAPPRTAGALGIAVTAIRAAERVSPGLAAELALPLMRSTAPRLPVARDERGVHEQARRSVLRVRGRELAAYEWGGGRDTVLLMHGWRGRAAQFAPLIRELRGSGFRLVSFDAPGHGASPGRTTDMRDYLAAVDAVSARHGSLHAIVAHSLGALAAAVAVHEGAATTGRLVTIAGLSAARSVTHSFTGAIGLGAETAEGISRRYARRVLRDIDAPYERFDATTAALPVPTLIVHDRRDRQVPVGESLRLHEANPGSRLLLTEGAGHARILGDDAVLDAVAAFVG</sequence>
<dbReference type="Pfam" id="PF12697">
    <property type="entry name" value="Abhydrolase_6"/>
    <property type="match status" value="1"/>
</dbReference>
<dbReference type="InterPro" id="IPR000073">
    <property type="entry name" value="AB_hydrolase_1"/>
</dbReference>
<evidence type="ECO:0000313" key="4">
    <source>
        <dbReference type="Proteomes" id="UP000671914"/>
    </source>
</evidence>
<dbReference type="SUPFAM" id="SSF53474">
    <property type="entry name" value="alpha/beta-Hydrolases"/>
    <property type="match status" value="1"/>
</dbReference>
<gene>
    <name evidence="3" type="ORF">G127AT_08225</name>
</gene>
<protein>
    <submittedName>
        <fullName evidence="3">Alpha/beta hydrolase</fullName>
    </submittedName>
</protein>
<proteinExistence type="predicted"/>
<name>A0A975FJU8_9MICO</name>
<keyword evidence="3" id="KW-0378">Hydrolase</keyword>
<dbReference type="PANTHER" id="PTHR43798:SF33">
    <property type="entry name" value="HYDROLASE, PUTATIVE (AFU_ORTHOLOGUE AFUA_2G14860)-RELATED"/>
    <property type="match status" value="1"/>
</dbReference>
<feature type="domain" description="AB hydrolase-1" evidence="2">
    <location>
        <begin position="96"/>
        <end position="291"/>
    </location>
</feature>
<dbReference type="PANTHER" id="PTHR43798">
    <property type="entry name" value="MONOACYLGLYCEROL LIPASE"/>
    <property type="match status" value="1"/>
</dbReference>
<dbReference type="Proteomes" id="UP000671914">
    <property type="component" value="Chromosome"/>
</dbReference>
<dbReference type="InterPro" id="IPR050266">
    <property type="entry name" value="AB_hydrolase_sf"/>
</dbReference>
<evidence type="ECO:0000313" key="3">
    <source>
        <dbReference type="EMBL" id="QTX03369.1"/>
    </source>
</evidence>
<accession>A0A975FJU8</accession>
<dbReference type="GO" id="GO:0016787">
    <property type="term" value="F:hydrolase activity"/>
    <property type="evidence" value="ECO:0007669"/>
    <property type="project" value="UniProtKB-KW"/>
</dbReference>